<organism evidence="1 2">
    <name type="scientific">Sporosarcina soli</name>
    <dbReference type="NCBI Taxonomy" id="334736"/>
    <lineage>
        <taxon>Bacteria</taxon>
        <taxon>Bacillati</taxon>
        <taxon>Bacillota</taxon>
        <taxon>Bacilli</taxon>
        <taxon>Bacillales</taxon>
        <taxon>Caryophanaceae</taxon>
        <taxon>Sporosarcina</taxon>
    </lineage>
</organism>
<dbReference type="Proteomes" id="UP001596109">
    <property type="component" value="Unassembled WGS sequence"/>
</dbReference>
<dbReference type="RefSeq" id="WP_381435050.1">
    <property type="nucleotide sequence ID" value="NZ_JBHSNO010000006.1"/>
</dbReference>
<sequence length="54" mass="6175">MSKPTDLERLAVIEYRDGELLNDTQDDSKGCGNECKNCKVCFYREEQGEESDLV</sequence>
<gene>
    <name evidence="1" type="ORF">ACFPRA_12545</name>
</gene>
<dbReference type="EMBL" id="JBHSNO010000006">
    <property type="protein sequence ID" value="MFC5589726.1"/>
    <property type="molecule type" value="Genomic_DNA"/>
</dbReference>
<keyword evidence="2" id="KW-1185">Reference proteome</keyword>
<proteinExistence type="predicted"/>
<accession>A0ABW0TJT2</accession>
<evidence type="ECO:0000313" key="2">
    <source>
        <dbReference type="Proteomes" id="UP001596109"/>
    </source>
</evidence>
<reference evidence="2" key="1">
    <citation type="journal article" date="2019" name="Int. J. Syst. Evol. Microbiol.">
        <title>The Global Catalogue of Microorganisms (GCM) 10K type strain sequencing project: providing services to taxonomists for standard genome sequencing and annotation.</title>
        <authorList>
            <consortium name="The Broad Institute Genomics Platform"/>
            <consortium name="The Broad Institute Genome Sequencing Center for Infectious Disease"/>
            <person name="Wu L."/>
            <person name="Ma J."/>
        </authorList>
    </citation>
    <scope>NUCLEOTIDE SEQUENCE [LARGE SCALE GENOMIC DNA]</scope>
    <source>
        <strain evidence="2">CGMCC 4.1434</strain>
    </source>
</reference>
<name>A0ABW0TJT2_9BACL</name>
<evidence type="ECO:0000313" key="1">
    <source>
        <dbReference type="EMBL" id="MFC5589726.1"/>
    </source>
</evidence>
<protein>
    <submittedName>
        <fullName evidence="1">Uncharacterized protein</fullName>
    </submittedName>
</protein>
<comment type="caution">
    <text evidence="1">The sequence shown here is derived from an EMBL/GenBank/DDBJ whole genome shotgun (WGS) entry which is preliminary data.</text>
</comment>